<keyword evidence="1" id="KW-0479">Metal-binding</keyword>
<evidence type="ECO:0000313" key="4">
    <source>
        <dbReference type="Proteomes" id="UP000180175"/>
    </source>
</evidence>
<dbReference type="PANTHER" id="PTHR33542">
    <property type="entry name" value="SIROHYDROCHLORIN FERROCHELATASE, CHLOROPLASTIC"/>
    <property type="match status" value="1"/>
</dbReference>
<evidence type="ECO:0000256" key="2">
    <source>
        <dbReference type="ARBA" id="ARBA00023239"/>
    </source>
</evidence>
<dbReference type="SUPFAM" id="SSF53800">
    <property type="entry name" value="Chelatase"/>
    <property type="match status" value="1"/>
</dbReference>
<dbReference type="GO" id="GO:0046872">
    <property type="term" value="F:metal ion binding"/>
    <property type="evidence" value="ECO:0007669"/>
    <property type="project" value="UniProtKB-KW"/>
</dbReference>
<dbReference type="EC" id="4.99.1.-" evidence="3"/>
<name>A0A7S7L7C0_9BACI</name>
<dbReference type="InterPro" id="IPR050963">
    <property type="entry name" value="Sirohydro_Cobaltochel/CbiX"/>
</dbReference>
<gene>
    <name evidence="3" type="ORF">AWH56_024030</name>
</gene>
<dbReference type="PANTHER" id="PTHR33542:SF3">
    <property type="entry name" value="SIROHYDROCHLORIN FERROCHELATASE, CHLOROPLASTIC"/>
    <property type="match status" value="1"/>
</dbReference>
<protein>
    <submittedName>
        <fullName evidence="3">Sirohydrochlorin chelatase</fullName>
        <ecNumber evidence="3">4.99.1.-</ecNumber>
    </submittedName>
</protein>
<dbReference type="GO" id="GO:0016829">
    <property type="term" value="F:lyase activity"/>
    <property type="evidence" value="ECO:0007669"/>
    <property type="project" value="UniProtKB-KW"/>
</dbReference>
<dbReference type="Proteomes" id="UP000180175">
    <property type="component" value="Chromosome"/>
</dbReference>
<proteinExistence type="predicted"/>
<keyword evidence="2 3" id="KW-0456">Lyase</keyword>
<dbReference type="CDD" id="cd03414">
    <property type="entry name" value="CbiX_SirB_C"/>
    <property type="match status" value="1"/>
</dbReference>
<evidence type="ECO:0000313" key="3">
    <source>
        <dbReference type="EMBL" id="QOY35696.1"/>
    </source>
</evidence>
<organism evidence="3 4">
    <name type="scientific">Anaerobacillus isosaccharinicus</name>
    <dbReference type="NCBI Taxonomy" id="1532552"/>
    <lineage>
        <taxon>Bacteria</taxon>
        <taxon>Bacillati</taxon>
        <taxon>Bacillota</taxon>
        <taxon>Bacilli</taxon>
        <taxon>Bacillales</taxon>
        <taxon>Bacillaceae</taxon>
        <taxon>Anaerobacillus</taxon>
    </lineage>
</organism>
<dbReference type="Pfam" id="PF01903">
    <property type="entry name" value="CbiX"/>
    <property type="match status" value="2"/>
</dbReference>
<reference evidence="3 4" key="1">
    <citation type="journal article" date="2017" name="Genome Announc.">
        <title>Draft Genome Sequences of Four Alkaliphilic Bacteria Belonging to the Anaerobacillus Genus.</title>
        <authorList>
            <person name="Bassil N.M."/>
            <person name="Lloyd J.R."/>
        </authorList>
    </citation>
    <scope>NUCLEOTIDE SEQUENCE [LARGE SCALE GENOMIC DNA]</scope>
    <source>
        <strain evidence="3 4">NB2006</strain>
    </source>
</reference>
<evidence type="ECO:0000256" key="1">
    <source>
        <dbReference type="ARBA" id="ARBA00022723"/>
    </source>
</evidence>
<dbReference type="RefSeq" id="WP_182080781.1">
    <property type="nucleotide sequence ID" value="NZ_CP063356.2"/>
</dbReference>
<sequence length="240" mass="27102">MKTVIFVGHGSRRKKSNEQFTQFANAVGNDCNASLFRFAFLELAAPSILDEIKVCVEKGANEIVVFPLLLLTAGHAKVDIPNEVSKGRELFPEVTFRIEKPLGIQDVLISILEKRLNEKQFSKRDKSLIILVGRGSNDQEAINDCEKVGQLLREKLRFSNLKTAYLVGGHTSFQDRVHEAKQSGYDRIYILPYLLFNGLLLKDMERFLSQVNDERFIICPTIGTDETVIKLVSSLINKCI</sequence>
<dbReference type="InterPro" id="IPR002762">
    <property type="entry name" value="CbiX-like"/>
</dbReference>
<dbReference type="EMBL" id="CP063356">
    <property type="protein sequence ID" value="QOY35696.1"/>
    <property type="molecule type" value="Genomic_DNA"/>
</dbReference>
<reference evidence="3 4" key="2">
    <citation type="journal article" date="2019" name="Int. J. Syst. Evol. Microbiol.">
        <title>Anaerobacillus isosaccharinicus sp. nov., an alkaliphilic bacterium which degrades isosaccharinic acid.</title>
        <authorList>
            <person name="Bassil N.M."/>
            <person name="Lloyd J.R."/>
        </authorList>
    </citation>
    <scope>NUCLEOTIDE SEQUENCE [LARGE SCALE GENOMIC DNA]</scope>
    <source>
        <strain evidence="3 4">NB2006</strain>
    </source>
</reference>
<dbReference type="KEGG" id="aia:AWH56_024030"/>
<dbReference type="CDD" id="cd03416">
    <property type="entry name" value="CbiX_SirB_N"/>
    <property type="match status" value="1"/>
</dbReference>
<keyword evidence="4" id="KW-1185">Reference proteome</keyword>
<accession>A0A7S7L7C0</accession>
<dbReference type="Gene3D" id="3.40.50.1400">
    <property type="match status" value="2"/>
</dbReference>
<dbReference type="AlphaFoldDB" id="A0A7S7L7C0"/>